<evidence type="ECO:0000256" key="4">
    <source>
        <dbReference type="ARBA" id="ARBA00023015"/>
    </source>
</evidence>
<feature type="domain" description="Zn(2)-C6 fungal-type" evidence="9">
    <location>
        <begin position="47"/>
        <end position="79"/>
    </location>
</feature>
<organism evidence="10 11">
    <name type="scientific">Podospora fimiseda</name>
    <dbReference type="NCBI Taxonomy" id="252190"/>
    <lineage>
        <taxon>Eukaryota</taxon>
        <taxon>Fungi</taxon>
        <taxon>Dikarya</taxon>
        <taxon>Ascomycota</taxon>
        <taxon>Pezizomycotina</taxon>
        <taxon>Sordariomycetes</taxon>
        <taxon>Sordariomycetidae</taxon>
        <taxon>Sordariales</taxon>
        <taxon>Podosporaceae</taxon>
        <taxon>Podospora</taxon>
    </lineage>
</organism>
<feature type="region of interest" description="Disordered" evidence="8">
    <location>
        <begin position="1"/>
        <end position="43"/>
    </location>
</feature>
<evidence type="ECO:0000259" key="9">
    <source>
        <dbReference type="PROSITE" id="PS50048"/>
    </source>
</evidence>
<dbReference type="SMART" id="SM00906">
    <property type="entry name" value="Fungal_trans"/>
    <property type="match status" value="1"/>
</dbReference>
<evidence type="ECO:0000256" key="7">
    <source>
        <dbReference type="ARBA" id="ARBA00023242"/>
    </source>
</evidence>
<dbReference type="GO" id="GO:0003677">
    <property type="term" value="F:DNA binding"/>
    <property type="evidence" value="ECO:0007669"/>
    <property type="project" value="UniProtKB-KW"/>
</dbReference>
<evidence type="ECO:0000256" key="2">
    <source>
        <dbReference type="ARBA" id="ARBA00022723"/>
    </source>
</evidence>
<keyword evidence="7" id="KW-0539">Nucleus</keyword>
<dbReference type="GO" id="GO:0000981">
    <property type="term" value="F:DNA-binding transcription factor activity, RNA polymerase II-specific"/>
    <property type="evidence" value="ECO:0007669"/>
    <property type="project" value="InterPro"/>
</dbReference>
<feature type="region of interest" description="Disordered" evidence="8">
    <location>
        <begin position="862"/>
        <end position="887"/>
    </location>
</feature>
<reference evidence="10" key="1">
    <citation type="journal article" date="2023" name="Mol. Phylogenet. Evol.">
        <title>Genome-scale phylogeny and comparative genomics of the fungal order Sordariales.</title>
        <authorList>
            <person name="Hensen N."/>
            <person name="Bonometti L."/>
            <person name="Westerberg I."/>
            <person name="Brannstrom I.O."/>
            <person name="Guillou S."/>
            <person name="Cros-Aarteil S."/>
            <person name="Calhoun S."/>
            <person name="Haridas S."/>
            <person name="Kuo A."/>
            <person name="Mondo S."/>
            <person name="Pangilinan J."/>
            <person name="Riley R."/>
            <person name="LaButti K."/>
            <person name="Andreopoulos B."/>
            <person name="Lipzen A."/>
            <person name="Chen C."/>
            <person name="Yan M."/>
            <person name="Daum C."/>
            <person name="Ng V."/>
            <person name="Clum A."/>
            <person name="Steindorff A."/>
            <person name="Ohm R.A."/>
            <person name="Martin F."/>
            <person name="Silar P."/>
            <person name="Natvig D.O."/>
            <person name="Lalanne C."/>
            <person name="Gautier V."/>
            <person name="Ament-Velasquez S.L."/>
            <person name="Kruys A."/>
            <person name="Hutchinson M.I."/>
            <person name="Powell A.J."/>
            <person name="Barry K."/>
            <person name="Miller A.N."/>
            <person name="Grigoriev I.V."/>
            <person name="Debuchy R."/>
            <person name="Gladieux P."/>
            <person name="Hiltunen Thoren M."/>
            <person name="Johannesson H."/>
        </authorList>
    </citation>
    <scope>NUCLEOTIDE SEQUENCE</scope>
    <source>
        <strain evidence="10">CBS 990.96</strain>
    </source>
</reference>
<dbReference type="EMBL" id="MU865333">
    <property type="protein sequence ID" value="KAK4227298.1"/>
    <property type="molecule type" value="Genomic_DNA"/>
</dbReference>
<dbReference type="PANTHER" id="PTHR31313">
    <property type="entry name" value="TY1 ENHANCER ACTIVATOR"/>
    <property type="match status" value="1"/>
</dbReference>
<dbReference type="GO" id="GO:0005634">
    <property type="term" value="C:nucleus"/>
    <property type="evidence" value="ECO:0007669"/>
    <property type="project" value="UniProtKB-SubCell"/>
</dbReference>
<dbReference type="Proteomes" id="UP001301958">
    <property type="component" value="Unassembled WGS sequence"/>
</dbReference>
<evidence type="ECO:0000256" key="1">
    <source>
        <dbReference type="ARBA" id="ARBA00004123"/>
    </source>
</evidence>
<keyword evidence="6" id="KW-0804">Transcription</keyword>
<comment type="caution">
    <text evidence="10">The sequence shown here is derived from an EMBL/GenBank/DDBJ whole genome shotgun (WGS) entry which is preliminary data.</text>
</comment>
<protein>
    <submittedName>
        <fullName evidence="10">Fungal-specific transcription factor domain-containing protein</fullName>
    </submittedName>
</protein>
<dbReference type="InterPro" id="IPR007219">
    <property type="entry name" value="XnlR_reg_dom"/>
</dbReference>
<dbReference type="PROSITE" id="PS50048">
    <property type="entry name" value="ZN2_CY6_FUNGAL_2"/>
    <property type="match status" value="1"/>
</dbReference>
<keyword evidence="4" id="KW-0805">Transcription regulation</keyword>
<name>A0AAN7GYU2_9PEZI</name>
<dbReference type="InterPro" id="IPR051615">
    <property type="entry name" value="Transcr_Regulatory_Elem"/>
</dbReference>
<evidence type="ECO:0000256" key="8">
    <source>
        <dbReference type="SAM" id="MobiDB-lite"/>
    </source>
</evidence>
<keyword evidence="2" id="KW-0479">Metal-binding</keyword>
<dbReference type="GO" id="GO:0008270">
    <property type="term" value="F:zinc ion binding"/>
    <property type="evidence" value="ECO:0007669"/>
    <property type="project" value="InterPro"/>
</dbReference>
<dbReference type="SMART" id="SM00066">
    <property type="entry name" value="GAL4"/>
    <property type="match status" value="1"/>
</dbReference>
<feature type="region of interest" description="Disordered" evidence="8">
    <location>
        <begin position="910"/>
        <end position="958"/>
    </location>
</feature>
<gene>
    <name evidence="10" type="ORF">QBC38DRAFT_195896</name>
</gene>
<dbReference type="GO" id="GO:0006351">
    <property type="term" value="P:DNA-templated transcription"/>
    <property type="evidence" value="ECO:0007669"/>
    <property type="project" value="InterPro"/>
</dbReference>
<dbReference type="CDD" id="cd00067">
    <property type="entry name" value="GAL4"/>
    <property type="match status" value="1"/>
</dbReference>
<dbReference type="CDD" id="cd12148">
    <property type="entry name" value="fungal_TF_MHR"/>
    <property type="match status" value="1"/>
</dbReference>
<dbReference type="Gene3D" id="4.10.240.10">
    <property type="entry name" value="Zn(2)-C6 fungal-type DNA-binding domain"/>
    <property type="match status" value="1"/>
</dbReference>
<evidence type="ECO:0000256" key="3">
    <source>
        <dbReference type="ARBA" id="ARBA00022833"/>
    </source>
</evidence>
<evidence type="ECO:0000256" key="5">
    <source>
        <dbReference type="ARBA" id="ARBA00023125"/>
    </source>
</evidence>
<reference evidence="10" key="2">
    <citation type="submission" date="2023-05" db="EMBL/GenBank/DDBJ databases">
        <authorList>
            <consortium name="Lawrence Berkeley National Laboratory"/>
            <person name="Steindorff A."/>
            <person name="Hensen N."/>
            <person name="Bonometti L."/>
            <person name="Westerberg I."/>
            <person name="Brannstrom I.O."/>
            <person name="Guillou S."/>
            <person name="Cros-Aarteil S."/>
            <person name="Calhoun S."/>
            <person name="Haridas S."/>
            <person name="Kuo A."/>
            <person name="Mondo S."/>
            <person name="Pangilinan J."/>
            <person name="Riley R."/>
            <person name="Labutti K."/>
            <person name="Andreopoulos B."/>
            <person name="Lipzen A."/>
            <person name="Chen C."/>
            <person name="Yanf M."/>
            <person name="Daum C."/>
            <person name="Ng V."/>
            <person name="Clum A."/>
            <person name="Ohm R."/>
            <person name="Martin F."/>
            <person name="Silar P."/>
            <person name="Natvig D."/>
            <person name="Lalanne C."/>
            <person name="Gautier V."/>
            <person name="Ament-Velasquez S.L."/>
            <person name="Kruys A."/>
            <person name="Hutchinson M.I."/>
            <person name="Powell A.J."/>
            <person name="Barry K."/>
            <person name="Miller A.N."/>
            <person name="Grigoriev I.V."/>
            <person name="Debuchy R."/>
            <person name="Gladieux P."/>
            <person name="Thoren M.H."/>
            <person name="Johannesson H."/>
        </authorList>
    </citation>
    <scope>NUCLEOTIDE SEQUENCE</scope>
    <source>
        <strain evidence="10">CBS 990.96</strain>
    </source>
</reference>
<keyword evidence="3" id="KW-0862">Zinc</keyword>
<feature type="compositionally biased region" description="Basic and acidic residues" evidence="8">
    <location>
        <begin position="124"/>
        <end position="151"/>
    </location>
</feature>
<dbReference type="InterPro" id="IPR001138">
    <property type="entry name" value="Zn2Cys6_DnaBD"/>
</dbReference>
<accession>A0AAN7GYU2</accession>
<evidence type="ECO:0000313" key="11">
    <source>
        <dbReference type="Proteomes" id="UP001301958"/>
    </source>
</evidence>
<dbReference type="PROSITE" id="PS00463">
    <property type="entry name" value="ZN2_CY6_FUNGAL_1"/>
    <property type="match status" value="1"/>
</dbReference>
<dbReference type="SUPFAM" id="SSF57701">
    <property type="entry name" value="Zn2/Cys6 DNA-binding domain"/>
    <property type="match status" value="1"/>
</dbReference>
<evidence type="ECO:0000256" key="6">
    <source>
        <dbReference type="ARBA" id="ARBA00023163"/>
    </source>
</evidence>
<proteinExistence type="predicted"/>
<feature type="region of interest" description="Disordered" evidence="8">
    <location>
        <begin position="112"/>
        <end position="170"/>
    </location>
</feature>
<keyword evidence="11" id="KW-1185">Reference proteome</keyword>
<evidence type="ECO:0000313" key="10">
    <source>
        <dbReference type="EMBL" id="KAK4227298.1"/>
    </source>
</evidence>
<feature type="compositionally biased region" description="Basic and acidic residues" evidence="8">
    <location>
        <begin position="8"/>
        <end position="25"/>
    </location>
</feature>
<comment type="subcellular location">
    <subcellularLocation>
        <location evidence="1">Nucleus</location>
    </subcellularLocation>
</comment>
<dbReference type="InterPro" id="IPR036864">
    <property type="entry name" value="Zn2-C6_fun-type_DNA-bd_sf"/>
</dbReference>
<dbReference type="Pfam" id="PF04082">
    <property type="entry name" value="Fungal_trans"/>
    <property type="match status" value="1"/>
</dbReference>
<dbReference type="AlphaFoldDB" id="A0AAN7GYU2"/>
<keyword evidence="5" id="KW-0238">DNA-binding</keyword>
<sequence>MSATIPPDLKRKSPPLERLSSEDRTASPTPSTRSSGKQQVRHRASIACASCRERRIRCVVREGETECAQCRRTGNTCIIKNDDERRRPISKAYMSSLSNRIALLEEMLKEQGVTPPPAVHPPKTRHDARQQELEDAQARERSKSSEPKPDGSGENQVPTPPGSGEEDVTMSDQEHNMSAVSAGQTPSPCLIDPMLFQDADSQREPDVRHVLSARGTQTFDPAAGRVRFFGPTANSHVHGRSACLLDSQSRSGSASRASRTVDSLTPFTHDYLLKCFWDHYDPGSPVVDQNSFETGRASQDARLYSPFLHLTMLAVGFRFADQAREDIKRLSAGSREGTLHREAKSLLNAELELPAGLPSVQGLLLLADLEFGIGRDSTGWLYLGIANRLAFDIGLHVNPNVAEMSDTERRLRRQVMAACVCFDRQWALALGRPTSIKIQDIGVNLLQKLPSPISMQPMPSPDAKTVAAGLAAIRRYSFELLELAGKIADLQNTSLGINDSTPKDAEDKAYLYFLALERQFQNWYRRLPDCLTWKPANIKSAPLGFFMLHQQFHTCMILLHRPWAKYGPLMPGSVNAAQYLVQESSAQLHASLGTFPQQNNRASLSRSMCTQNAVRVAKIFWQHRQRFDGTKISPIAIQHAGTTALALMAALAHKSAELDHQSNLKYLQVVSSAIYDMSHAYQPAARMYNLLKTMLADIRTELVNSGSFNPAAMFQPGGSSSSGTIFGSNAWSSGSDGGISSLRRHSTSFVIEGRPDVKRRRLSTQVNLPRPDFSQCSSPLAFNSNQYMYHSPPKSSHSQQGFFGSLDQPLKEIPEMPSEPEKFDLDFYHASFVDFINTSGQGWTTESTTDTVVPQTPSSLIAPAVEDKQAVGDVQGAPQKADDAQPSDDAVAELTIEEWLAEPKQGIVQSPSISEHHSQARFSPVPDAAPASETTVNDASGADSTTFENQSGYASPPENEFLQKLGLSLGLDLGLSSPHPQDHRDDMISMGWLVGNNSEASPSMATMTKTASTPITLDELAQSVDEAVDCARARAREKEKGREKQAAAANAKVVEVVVSSPEMQRRNVSLDYLKL</sequence>
<feature type="compositionally biased region" description="Polar residues" evidence="8">
    <location>
        <begin position="932"/>
        <end position="953"/>
    </location>
</feature>
<feature type="compositionally biased region" description="Low complexity" evidence="8">
    <location>
        <begin position="26"/>
        <end position="35"/>
    </location>
</feature>
<dbReference type="PANTHER" id="PTHR31313:SF81">
    <property type="entry name" value="TY1 ENHANCER ACTIVATOR"/>
    <property type="match status" value="1"/>
</dbReference>